<name>W7IFY7_9PSEU</name>
<dbReference type="EMBL" id="AYXG01000184">
    <property type="protein sequence ID" value="EWC59820.1"/>
    <property type="molecule type" value="Genomic_DNA"/>
</dbReference>
<gene>
    <name evidence="1" type="ORF">UO65_4823</name>
</gene>
<sequence>MVHAWPGHSGWSTMTNGAADSLIRVDWDPSTGYRLLVANVNGSGHWCTSYLPSRGWNNWFKC</sequence>
<keyword evidence="2" id="KW-1185">Reference proteome</keyword>
<protein>
    <submittedName>
        <fullName evidence="1">Uncharacterized protein</fullName>
    </submittedName>
</protein>
<evidence type="ECO:0000313" key="2">
    <source>
        <dbReference type="Proteomes" id="UP000019277"/>
    </source>
</evidence>
<evidence type="ECO:0000313" key="1">
    <source>
        <dbReference type="EMBL" id="EWC59820.1"/>
    </source>
</evidence>
<organism evidence="1 2">
    <name type="scientific">Actinokineospora spheciospongiae</name>
    <dbReference type="NCBI Taxonomy" id="909613"/>
    <lineage>
        <taxon>Bacteria</taxon>
        <taxon>Bacillati</taxon>
        <taxon>Actinomycetota</taxon>
        <taxon>Actinomycetes</taxon>
        <taxon>Pseudonocardiales</taxon>
        <taxon>Pseudonocardiaceae</taxon>
        <taxon>Actinokineospora</taxon>
    </lineage>
</organism>
<comment type="caution">
    <text evidence="1">The sequence shown here is derived from an EMBL/GenBank/DDBJ whole genome shotgun (WGS) entry which is preliminary data.</text>
</comment>
<dbReference type="AlphaFoldDB" id="W7IFY7"/>
<proteinExistence type="predicted"/>
<reference evidence="1 2" key="1">
    <citation type="journal article" date="2014" name="Genome Announc.">
        <title>Draft Genome Sequence of the Antitrypanosomally Active Sponge-Associated Bacterium Actinokineospora sp. Strain EG49.</title>
        <authorList>
            <person name="Harjes J."/>
            <person name="Ryu T."/>
            <person name="Abdelmohsen U.R."/>
            <person name="Moitinho-Silva L."/>
            <person name="Horn H."/>
            <person name="Ravasi T."/>
            <person name="Hentschel U."/>
        </authorList>
    </citation>
    <scope>NUCLEOTIDE SEQUENCE [LARGE SCALE GENOMIC DNA]</scope>
    <source>
        <strain evidence="1 2">EG49</strain>
    </source>
</reference>
<accession>W7IFY7</accession>
<dbReference type="Proteomes" id="UP000019277">
    <property type="component" value="Unassembled WGS sequence"/>
</dbReference>